<proteinExistence type="predicted"/>
<organism evidence="1 2">
    <name type="scientific">Brevibacillus invocatus</name>
    <dbReference type="NCBI Taxonomy" id="173959"/>
    <lineage>
        <taxon>Bacteria</taxon>
        <taxon>Bacillati</taxon>
        <taxon>Bacillota</taxon>
        <taxon>Bacilli</taxon>
        <taxon>Bacillales</taxon>
        <taxon>Paenibacillaceae</taxon>
        <taxon>Brevibacillus</taxon>
    </lineage>
</organism>
<evidence type="ECO:0000313" key="2">
    <source>
        <dbReference type="Proteomes" id="UP000282028"/>
    </source>
</evidence>
<reference evidence="1 2" key="1">
    <citation type="submission" date="2018-10" db="EMBL/GenBank/DDBJ databases">
        <title>Phylogenomics of Brevibacillus.</title>
        <authorList>
            <person name="Dunlap C."/>
        </authorList>
    </citation>
    <scope>NUCLEOTIDE SEQUENCE [LARGE SCALE GENOMIC DNA]</scope>
    <source>
        <strain evidence="1 2">JCM 12215</strain>
    </source>
</reference>
<dbReference type="AlphaFoldDB" id="A0A3M8CKK0"/>
<sequence>MILTALLIGAVAVLAISFWDEIKNWMRSLVAKARKAVKATVIGAKIFLKKMKEAYEEIAKTYQQDSKGQWYETTETKRVSESEVPPEIRQKARVINKEVDISKELEDELKLIL</sequence>
<dbReference type="Proteomes" id="UP000282028">
    <property type="component" value="Unassembled WGS sequence"/>
</dbReference>
<gene>
    <name evidence="1" type="ORF">EDM52_04225</name>
</gene>
<keyword evidence="2" id="KW-1185">Reference proteome</keyword>
<evidence type="ECO:0000313" key="1">
    <source>
        <dbReference type="EMBL" id="RNB76128.1"/>
    </source>
</evidence>
<comment type="caution">
    <text evidence="1">The sequence shown here is derived from an EMBL/GenBank/DDBJ whole genome shotgun (WGS) entry which is preliminary data.</text>
</comment>
<accession>A0A3M8CKK0</accession>
<protein>
    <submittedName>
        <fullName evidence="1">Uncharacterized protein</fullName>
    </submittedName>
</protein>
<dbReference type="EMBL" id="RHHR01000008">
    <property type="protein sequence ID" value="RNB76128.1"/>
    <property type="molecule type" value="Genomic_DNA"/>
</dbReference>
<name>A0A3M8CKK0_9BACL</name>
<dbReference type="OrthoDB" id="2990871at2"/>
<dbReference type="RefSeq" id="WP_122907776.1">
    <property type="nucleotide sequence ID" value="NZ_CBCSBE010000002.1"/>
</dbReference>